<comment type="subunit">
    <text evidence="4">Homodimer. Part of the ribosomal stalk of the 50S ribosomal subunit. Forms a multimeric L10(L12)X complex, where L10 forms an elongated spine to which 2 to 4 L12 dimers bind in a sequential fashion. Binds GTP-bound translation factors.</text>
</comment>
<evidence type="ECO:0000256" key="2">
    <source>
        <dbReference type="ARBA" id="ARBA00022980"/>
    </source>
</evidence>
<dbReference type="InterPro" id="IPR014719">
    <property type="entry name" value="Ribosomal_bL12_C/ClpS-like"/>
</dbReference>
<dbReference type="EMBL" id="JBEWZF010000003">
    <property type="protein sequence ID" value="MFL0298819.1"/>
    <property type="molecule type" value="Genomic_DNA"/>
</dbReference>
<dbReference type="Proteomes" id="UP001623553">
    <property type="component" value="Unassembled WGS sequence"/>
</dbReference>
<keyword evidence="8" id="KW-1185">Reference proteome</keyword>
<sequence length="128" mass="13001">MADLKAFAEQLVNLTVKEVNELATILKDEYGIEPAAAGAVMVAGPAAGGADGGEAAAEKSSFDVILKAAGPNKLAIVKLVKDLTGLGLKEAKDVVDAAPKAVKEGVSKDEAEGLKKSLEEAGAEVELK</sequence>
<dbReference type="Pfam" id="PF00542">
    <property type="entry name" value="Ribosomal_L12"/>
    <property type="match status" value="1"/>
</dbReference>
<dbReference type="Pfam" id="PF16320">
    <property type="entry name" value="Ribosomal_L12_N"/>
    <property type="match status" value="1"/>
</dbReference>
<gene>
    <name evidence="4 7" type="primary">rplL</name>
    <name evidence="7" type="ORF">AAE961_08050</name>
</gene>
<keyword evidence="3 4" id="KW-0687">Ribonucleoprotein</keyword>
<dbReference type="Gene3D" id="1.20.5.710">
    <property type="entry name" value="Single helix bin"/>
    <property type="match status" value="1"/>
</dbReference>
<dbReference type="InterPro" id="IPR036235">
    <property type="entry name" value="Ribosomal_bL12_oligo_N_sf"/>
</dbReference>
<feature type="domain" description="Large ribosomal subunit protein bL12 C-terminal" evidence="5">
    <location>
        <begin position="62"/>
        <end position="128"/>
    </location>
</feature>
<dbReference type="CDD" id="cd00387">
    <property type="entry name" value="Ribosomal_L7_L12"/>
    <property type="match status" value="1"/>
</dbReference>
<name>A0ABW8U0U1_9BACT</name>
<evidence type="ECO:0000259" key="5">
    <source>
        <dbReference type="Pfam" id="PF00542"/>
    </source>
</evidence>
<comment type="similarity">
    <text evidence="1 4">Belongs to the bacterial ribosomal protein bL12 family.</text>
</comment>
<dbReference type="InterPro" id="IPR013823">
    <property type="entry name" value="Ribosomal_bL12_C"/>
</dbReference>
<dbReference type="PANTHER" id="PTHR45987:SF4">
    <property type="entry name" value="LARGE RIBOSOMAL SUBUNIT PROTEIN BL12M"/>
    <property type="match status" value="1"/>
</dbReference>
<dbReference type="Gene3D" id="3.30.1390.10">
    <property type="match status" value="1"/>
</dbReference>
<feature type="domain" description="Large ribosomal subunit protein bL12 oligomerization" evidence="6">
    <location>
        <begin position="5"/>
        <end position="50"/>
    </location>
</feature>
<dbReference type="GO" id="GO:0005840">
    <property type="term" value="C:ribosome"/>
    <property type="evidence" value="ECO:0007669"/>
    <property type="project" value="UniProtKB-KW"/>
</dbReference>
<dbReference type="NCBIfam" id="TIGR00855">
    <property type="entry name" value="L12"/>
    <property type="match status" value="1"/>
</dbReference>
<dbReference type="SUPFAM" id="SSF54736">
    <property type="entry name" value="ClpS-like"/>
    <property type="match status" value="1"/>
</dbReference>
<evidence type="ECO:0000313" key="8">
    <source>
        <dbReference type="Proteomes" id="UP001623553"/>
    </source>
</evidence>
<evidence type="ECO:0000256" key="1">
    <source>
        <dbReference type="ARBA" id="ARBA00007197"/>
    </source>
</evidence>
<evidence type="ECO:0000313" key="7">
    <source>
        <dbReference type="EMBL" id="MFL0298819.1"/>
    </source>
</evidence>
<dbReference type="HAMAP" id="MF_00368">
    <property type="entry name" value="Ribosomal_bL12"/>
    <property type="match status" value="1"/>
</dbReference>
<dbReference type="InterPro" id="IPR008932">
    <property type="entry name" value="Ribosomal_bL12_oligo"/>
</dbReference>
<dbReference type="InterPro" id="IPR000206">
    <property type="entry name" value="Ribosomal_bL12"/>
</dbReference>
<evidence type="ECO:0000256" key="3">
    <source>
        <dbReference type="ARBA" id="ARBA00023274"/>
    </source>
</evidence>
<evidence type="ECO:0000259" key="6">
    <source>
        <dbReference type="Pfam" id="PF16320"/>
    </source>
</evidence>
<dbReference type="RefSeq" id="WP_406800603.1">
    <property type="nucleotide sequence ID" value="NZ_JBEWZF010000003.1"/>
</dbReference>
<dbReference type="PANTHER" id="PTHR45987">
    <property type="entry name" value="39S RIBOSOMAL PROTEIN L12"/>
    <property type="match status" value="1"/>
</dbReference>
<dbReference type="SUPFAM" id="SSF48300">
    <property type="entry name" value="Ribosomal protein L7/12, oligomerisation (N-terminal) domain"/>
    <property type="match status" value="1"/>
</dbReference>
<protein>
    <recommendedName>
        <fullName evidence="4">Large ribosomal subunit protein bL12</fullName>
    </recommendedName>
</protein>
<keyword evidence="2 4" id="KW-0689">Ribosomal protein</keyword>
<comment type="caution">
    <text evidence="7">The sequence shown here is derived from an EMBL/GenBank/DDBJ whole genome shotgun (WGS) entry which is preliminary data.</text>
</comment>
<proteinExistence type="inferred from homology"/>
<organism evidence="7 8">
    <name type="scientific">Aquirufa novilacunae</name>
    <dbReference type="NCBI Taxonomy" id="3139305"/>
    <lineage>
        <taxon>Bacteria</taxon>
        <taxon>Pseudomonadati</taxon>
        <taxon>Bacteroidota</taxon>
        <taxon>Cytophagia</taxon>
        <taxon>Cytophagales</taxon>
        <taxon>Flectobacillaceae</taxon>
        <taxon>Aquirufa</taxon>
    </lineage>
</organism>
<reference evidence="7 8" key="1">
    <citation type="submission" date="2024-07" db="EMBL/GenBank/DDBJ databases">
        <authorList>
            <person name="Pitt A."/>
            <person name="Hahn M.W."/>
        </authorList>
    </citation>
    <scope>NUCLEOTIDE SEQUENCE [LARGE SCALE GENOMIC DNA]</scope>
    <source>
        <strain evidence="7 8">2-BAHN-186B</strain>
    </source>
</reference>
<evidence type="ECO:0000256" key="4">
    <source>
        <dbReference type="HAMAP-Rule" id="MF_00368"/>
    </source>
</evidence>
<comment type="function">
    <text evidence="4">Forms part of the ribosomal stalk which helps the ribosome interact with GTP-bound translation factors. Is thus essential for accurate translation.</text>
</comment>
<accession>A0ABW8U0U1</accession>